<evidence type="ECO:0000313" key="11">
    <source>
        <dbReference type="EMBL" id="JAD11378.1"/>
    </source>
</evidence>
<keyword evidence="6" id="KW-0804">Transcription</keyword>
<dbReference type="GeneID" id="105217926"/>
<evidence type="ECO:0000256" key="4">
    <source>
        <dbReference type="ARBA" id="ARBA00022853"/>
    </source>
</evidence>
<feature type="domain" description="Chromo" evidence="10">
    <location>
        <begin position="24"/>
        <end position="82"/>
    </location>
</feature>
<organism evidence="11">
    <name type="scientific">Zeugodacus cucurbitae</name>
    <name type="common">Melon fruit fly</name>
    <name type="synonym">Bactrocera cucurbitae</name>
    <dbReference type="NCBI Taxonomy" id="28588"/>
    <lineage>
        <taxon>Eukaryota</taxon>
        <taxon>Metazoa</taxon>
        <taxon>Ecdysozoa</taxon>
        <taxon>Arthropoda</taxon>
        <taxon>Hexapoda</taxon>
        <taxon>Insecta</taxon>
        <taxon>Pterygota</taxon>
        <taxon>Neoptera</taxon>
        <taxon>Endopterygota</taxon>
        <taxon>Diptera</taxon>
        <taxon>Brachycera</taxon>
        <taxon>Muscomorpha</taxon>
        <taxon>Tephritoidea</taxon>
        <taxon>Tephritidae</taxon>
        <taxon>Zeugodacus</taxon>
        <taxon>Zeugodacus</taxon>
    </lineage>
</organism>
<evidence type="ECO:0000259" key="10">
    <source>
        <dbReference type="PROSITE" id="PS50013"/>
    </source>
</evidence>
<keyword evidence="7" id="KW-0539">Nucleus</keyword>
<dbReference type="EMBL" id="GBXI01002914">
    <property type="protein sequence ID" value="JAD11378.1"/>
    <property type="molecule type" value="Transcribed_RNA"/>
</dbReference>
<gene>
    <name evidence="11" type="primary">Su(var)205</name>
    <name evidence="11" type="ORF">g.47810</name>
</gene>
<dbReference type="GO" id="GO:0031507">
    <property type="term" value="P:heterochromatin formation"/>
    <property type="evidence" value="ECO:0007669"/>
    <property type="project" value="UniProtKB-ARBA"/>
</dbReference>
<sequence>MKSKKTESAATTDATAESSEEEEYAVEKICGRRVRKGKVEYFLKWKGYAEDENTWEPVENLDCQDLIQQYEADRAKEEPAASSKQSEKKESSNKKEASSSGRTSAVGNKRKSEEKTSGSKKKRRDSLKSETDNESVSDVSSRTSERTGFDRGLEAEKILGASDSSGGLTFLIQFKGVDQAEMVPAAIANVKIPQMVIKFYEERLSWYSDNEE</sequence>
<feature type="region of interest" description="Disordered" evidence="9">
    <location>
        <begin position="1"/>
        <end position="26"/>
    </location>
</feature>
<evidence type="ECO:0000256" key="1">
    <source>
        <dbReference type="ARBA" id="ARBA00004123"/>
    </source>
</evidence>
<reference evidence="11" key="2">
    <citation type="journal article" date="2015" name="Gigascience">
        <title>Reconstructing a comprehensive transcriptome assembly of a white-pupal translocated strain of the pest fruit fly Bactrocera cucurbitae.</title>
        <authorList>
            <person name="Sim S.B."/>
            <person name="Calla B."/>
            <person name="Hall B."/>
            <person name="DeRego T."/>
            <person name="Geib S.M."/>
        </authorList>
    </citation>
    <scope>NUCLEOTIDE SEQUENCE</scope>
</reference>
<dbReference type="CDD" id="cd18653">
    <property type="entry name" value="CD_HP1a_insect"/>
    <property type="match status" value="1"/>
</dbReference>
<dbReference type="InterPro" id="IPR023780">
    <property type="entry name" value="Chromo_domain"/>
</dbReference>
<feature type="compositionally biased region" description="Basic and acidic residues" evidence="9">
    <location>
        <begin position="143"/>
        <end position="154"/>
    </location>
</feature>
<feature type="region of interest" description="Disordered" evidence="9">
    <location>
        <begin position="69"/>
        <end position="154"/>
    </location>
</feature>
<evidence type="ECO:0000256" key="5">
    <source>
        <dbReference type="ARBA" id="ARBA00023015"/>
    </source>
</evidence>
<name>A0A0A1XLE6_ZEUCU</name>
<comment type="subcellular location">
    <subcellularLocation>
        <location evidence="1">Nucleus</location>
    </subcellularLocation>
</comment>
<dbReference type="RefSeq" id="XP_011191483.1">
    <property type="nucleotide sequence ID" value="XM_011193181.3"/>
</dbReference>
<dbReference type="AlphaFoldDB" id="A0A0A1XLE6"/>
<keyword evidence="4" id="KW-0156">Chromatin regulator</keyword>
<dbReference type="FunFam" id="2.40.50.40:FF:000031">
    <property type="entry name" value="Heterochromatin protein 1"/>
    <property type="match status" value="1"/>
</dbReference>
<accession>A0A0A1XLE6</accession>
<dbReference type="SMART" id="SM00300">
    <property type="entry name" value="ChSh"/>
    <property type="match status" value="1"/>
</dbReference>
<dbReference type="CTD" id="33661"/>
<dbReference type="SMART" id="SM00298">
    <property type="entry name" value="CHROMO"/>
    <property type="match status" value="2"/>
</dbReference>
<evidence type="ECO:0000256" key="6">
    <source>
        <dbReference type="ARBA" id="ARBA00023163"/>
    </source>
</evidence>
<dbReference type="FunFam" id="2.40.50.40:FF:000007">
    <property type="entry name" value="Chromobox protein homolog 1"/>
    <property type="match status" value="1"/>
</dbReference>
<dbReference type="PROSITE" id="PS50013">
    <property type="entry name" value="CHROMO_2"/>
    <property type="match status" value="2"/>
</dbReference>
<dbReference type="InterPro" id="IPR017984">
    <property type="entry name" value="Chromo_dom_subgr"/>
</dbReference>
<dbReference type="InterPro" id="IPR023779">
    <property type="entry name" value="Chromodomain_CS"/>
</dbReference>
<dbReference type="GO" id="GO:0003682">
    <property type="term" value="F:chromatin binding"/>
    <property type="evidence" value="ECO:0007669"/>
    <property type="project" value="UniProtKB-ARBA"/>
</dbReference>
<proteinExistence type="predicted"/>
<dbReference type="PANTHER" id="PTHR22812">
    <property type="entry name" value="CHROMOBOX PROTEIN"/>
    <property type="match status" value="1"/>
</dbReference>
<dbReference type="InterPro" id="IPR000953">
    <property type="entry name" value="Chromo/chromo_shadow_dom"/>
</dbReference>
<dbReference type="Pfam" id="PF00385">
    <property type="entry name" value="Chromo"/>
    <property type="match status" value="1"/>
</dbReference>
<dbReference type="PRINTS" id="PR00504">
    <property type="entry name" value="CHROMODOMAIN"/>
</dbReference>
<evidence type="ECO:0000256" key="8">
    <source>
        <dbReference type="ARBA" id="ARBA00073803"/>
    </source>
</evidence>
<dbReference type="PROSITE" id="PS00598">
    <property type="entry name" value="CHROMO_1"/>
    <property type="match status" value="1"/>
</dbReference>
<evidence type="ECO:0000256" key="9">
    <source>
        <dbReference type="SAM" id="MobiDB-lite"/>
    </source>
</evidence>
<keyword evidence="2" id="KW-0678">Repressor</keyword>
<dbReference type="Pfam" id="PF01393">
    <property type="entry name" value="Chromo_shadow"/>
    <property type="match status" value="1"/>
</dbReference>
<feature type="domain" description="Chromo" evidence="10">
    <location>
        <begin position="153"/>
        <end position="211"/>
    </location>
</feature>
<dbReference type="InterPro" id="IPR016197">
    <property type="entry name" value="Chromo-like_dom_sf"/>
</dbReference>
<evidence type="ECO:0000256" key="2">
    <source>
        <dbReference type="ARBA" id="ARBA00022491"/>
    </source>
</evidence>
<feature type="compositionally biased region" description="Low complexity" evidence="9">
    <location>
        <begin position="8"/>
        <end position="17"/>
    </location>
</feature>
<dbReference type="InterPro" id="IPR008251">
    <property type="entry name" value="Chromo_shadow_dom"/>
</dbReference>
<keyword evidence="5" id="KW-0805">Transcription regulation</keyword>
<dbReference type="SUPFAM" id="SSF54160">
    <property type="entry name" value="Chromo domain-like"/>
    <property type="match status" value="2"/>
</dbReference>
<dbReference type="Gene3D" id="2.40.50.40">
    <property type="match status" value="2"/>
</dbReference>
<dbReference type="GO" id="GO:0005634">
    <property type="term" value="C:nucleus"/>
    <property type="evidence" value="ECO:0007669"/>
    <property type="project" value="UniProtKB-SubCell"/>
</dbReference>
<evidence type="ECO:0000256" key="3">
    <source>
        <dbReference type="ARBA" id="ARBA00022737"/>
    </source>
</evidence>
<dbReference type="CDD" id="cd18658">
    <property type="entry name" value="CSD_HP1a_insect"/>
    <property type="match status" value="1"/>
</dbReference>
<protein>
    <recommendedName>
        <fullName evidence="8">Heterochromatin protein 1</fullName>
    </recommendedName>
</protein>
<reference evidence="11" key="1">
    <citation type="submission" date="2014-11" db="EMBL/GenBank/DDBJ databases">
        <authorList>
            <person name="Geib S."/>
        </authorList>
    </citation>
    <scope>NUCLEOTIDE SEQUENCE</scope>
</reference>
<dbReference type="InterPro" id="IPR051219">
    <property type="entry name" value="Heterochromatin_chromo-domain"/>
</dbReference>
<evidence type="ECO:0000256" key="7">
    <source>
        <dbReference type="ARBA" id="ARBA00023242"/>
    </source>
</evidence>
<dbReference type="GO" id="GO:0000792">
    <property type="term" value="C:heterochromatin"/>
    <property type="evidence" value="ECO:0007669"/>
    <property type="project" value="UniProtKB-ARBA"/>
</dbReference>
<dbReference type="OrthoDB" id="433924at2759"/>
<keyword evidence="3" id="KW-0677">Repeat</keyword>
<feature type="compositionally biased region" description="Basic and acidic residues" evidence="9">
    <location>
        <begin position="71"/>
        <end position="97"/>
    </location>
</feature>